<keyword evidence="12" id="KW-1185">Reference proteome</keyword>
<gene>
    <name evidence="10" type="ORF">GPM918_LOCUS22367</name>
    <name evidence="11" type="ORF">SRO942_LOCUS22365</name>
</gene>
<dbReference type="PANTHER" id="PTHR45641:SF1">
    <property type="entry name" value="AAA+ ATPASE DOMAIN-CONTAINING PROTEIN"/>
    <property type="match status" value="1"/>
</dbReference>
<evidence type="ECO:0000256" key="1">
    <source>
        <dbReference type="ARBA" id="ARBA00009558"/>
    </source>
</evidence>
<keyword evidence="4" id="KW-0548">Nucleotidyltransferase</keyword>
<accession>A0A814UK54</accession>
<dbReference type="EMBL" id="CAJNOQ010007636">
    <property type="protein sequence ID" value="CAF1174591.1"/>
    <property type="molecule type" value="Genomic_DNA"/>
</dbReference>
<keyword evidence="9" id="KW-0521">NADP</keyword>
<dbReference type="Pfam" id="PF01129">
    <property type="entry name" value="ART"/>
    <property type="match status" value="1"/>
</dbReference>
<keyword evidence="2 9" id="KW-0328">Glycosyltransferase</keyword>
<protein>
    <recommendedName>
        <fullName evidence="9">NAD(P)(+)--arginine ADP-ribosyltransferase</fullName>
        <ecNumber evidence="9">2.4.2.31</ecNumber>
    </recommendedName>
    <alternativeName>
        <fullName evidence="9">Mono(ADP-ribosyl)transferase</fullName>
    </alternativeName>
</protein>
<evidence type="ECO:0000256" key="5">
    <source>
        <dbReference type="ARBA" id="ARBA00022737"/>
    </source>
</evidence>
<dbReference type="Proteomes" id="UP000681722">
    <property type="component" value="Unassembled WGS sequence"/>
</dbReference>
<feature type="repeat" description="TPR" evidence="8">
    <location>
        <begin position="533"/>
        <end position="566"/>
    </location>
</feature>
<keyword evidence="5" id="KW-0677">Repeat</keyword>
<evidence type="ECO:0000256" key="3">
    <source>
        <dbReference type="ARBA" id="ARBA00022679"/>
    </source>
</evidence>
<dbReference type="Proteomes" id="UP000663829">
    <property type="component" value="Unassembled WGS sequence"/>
</dbReference>
<dbReference type="SMART" id="SM00028">
    <property type="entry name" value="TPR"/>
    <property type="match status" value="6"/>
</dbReference>
<proteinExistence type="inferred from homology"/>
<dbReference type="EC" id="2.4.2.31" evidence="9"/>
<dbReference type="SUPFAM" id="SSF56399">
    <property type="entry name" value="ADP-ribosylation"/>
    <property type="match status" value="1"/>
</dbReference>
<dbReference type="InterPro" id="IPR019734">
    <property type="entry name" value="TPR_rpt"/>
</dbReference>
<evidence type="ECO:0000256" key="4">
    <source>
        <dbReference type="ARBA" id="ARBA00022695"/>
    </source>
</evidence>
<evidence type="ECO:0000256" key="2">
    <source>
        <dbReference type="ARBA" id="ARBA00022676"/>
    </source>
</evidence>
<dbReference type="PANTHER" id="PTHR45641">
    <property type="entry name" value="TETRATRICOPEPTIDE REPEAT PROTEIN (AFU_ORTHOLOGUE AFUA_6G03870)"/>
    <property type="match status" value="1"/>
</dbReference>
<evidence type="ECO:0000313" key="12">
    <source>
        <dbReference type="Proteomes" id="UP000663829"/>
    </source>
</evidence>
<dbReference type="GO" id="GO:0106274">
    <property type="term" value="F:NAD+-protein-arginine ADP-ribosyltransferase activity"/>
    <property type="evidence" value="ECO:0007669"/>
    <property type="project" value="UniProtKB-EC"/>
</dbReference>
<evidence type="ECO:0000256" key="6">
    <source>
        <dbReference type="ARBA" id="ARBA00022803"/>
    </source>
</evidence>
<comment type="caution">
    <text evidence="10">The sequence shown here is derived from an EMBL/GenBank/DDBJ whole genome shotgun (WGS) entry which is preliminary data.</text>
</comment>
<evidence type="ECO:0000313" key="10">
    <source>
        <dbReference type="EMBL" id="CAF1174591.1"/>
    </source>
</evidence>
<dbReference type="Pfam" id="PF13181">
    <property type="entry name" value="TPR_8"/>
    <property type="match status" value="1"/>
</dbReference>
<keyword evidence="3 9" id="KW-0808">Transferase</keyword>
<comment type="catalytic activity">
    <reaction evidence="7 9">
        <text>L-arginyl-[protein] + NAD(+) = N(omega)-(ADP-D-ribosyl)-L-arginyl-[protein] + nicotinamide + H(+)</text>
        <dbReference type="Rhea" id="RHEA:19149"/>
        <dbReference type="Rhea" id="RHEA-COMP:10532"/>
        <dbReference type="Rhea" id="RHEA-COMP:15087"/>
        <dbReference type="ChEBI" id="CHEBI:15378"/>
        <dbReference type="ChEBI" id="CHEBI:17154"/>
        <dbReference type="ChEBI" id="CHEBI:29965"/>
        <dbReference type="ChEBI" id="CHEBI:57540"/>
        <dbReference type="ChEBI" id="CHEBI:142554"/>
        <dbReference type="EC" id="2.4.2.31"/>
    </reaction>
</comment>
<sequence>MATCMSEENNLEDFTVVWLDANIDKTKDCLDTQTQLRQRINYLKTFTNADECVDYVTKIQNEKVFFIVSGTMGEIVVPLIYDVPQIHSIYVFCGNKAKQEKWTKQCEKVSGIYIDKQSLLKKLQENIESCSKQLLPMSIFSPEMNGERCLQDLREDHATFMWYYFLIRILLLMPATHTNLAKHEMLEECRLYYKDNPPELAKIEDFENKYEPEKAIWWYTSDCFIYRLLNKALRTQNIEAIFKFRFFIADLHKQLCYLHGQYRELLGSDIPPFLTVYRGQGMPRIDFERLKKCVGGQISMNTFLSTTLDRELALMYVVLDRSSIDNSKLESVLFEIQVNMNIKTKPFCNIDHLSKFDDEKEVLFSIGTVFQVEAVELIENNIWNVKLISSDEYDKRTEKLTAHLTKEIGNSPNLLTLGWFLYRLGDFDKAERFYWMLLKQLPANHGDIGTIYNNLGLLYKDKCDYIKAVDYYSLALQNYARTRQEFHPQIGTTYSNMSAAYLSHGDLDMAKTSLEMAYQILSHSYKSDNPLLASIYNQLGQISYMSGNYEEALKHHKKALNMKLTFLPSDHISMATTYSNIGAALKENDDLRESLNYYQKALTVCIQSMPTSHPDFAKNYNNIGLVYLKNGDTTSALQNFETAYQIGLGTLRPGHPDIIEYENNIETAKNKLKSNSQFKKK</sequence>
<feature type="repeat" description="TPR" evidence="8">
    <location>
        <begin position="575"/>
        <end position="608"/>
    </location>
</feature>
<evidence type="ECO:0000256" key="8">
    <source>
        <dbReference type="PROSITE-ProRule" id="PRU00339"/>
    </source>
</evidence>
<dbReference type="AlphaFoldDB" id="A0A814UK54"/>
<dbReference type="EMBL" id="CAJOBC010007637">
    <property type="protein sequence ID" value="CAF3938462.1"/>
    <property type="molecule type" value="Genomic_DNA"/>
</dbReference>
<dbReference type="Gene3D" id="3.90.176.10">
    <property type="entry name" value="Toxin ADP-ribosyltransferase, Chain A, domain 1"/>
    <property type="match status" value="1"/>
</dbReference>
<dbReference type="Pfam" id="PF13424">
    <property type="entry name" value="TPR_12"/>
    <property type="match status" value="2"/>
</dbReference>
<evidence type="ECO:0000256" key="9">
    <source>
        <dbReference type="RuleBase" id="RU361228"/>
    </source>
</evidence>
<dbReference type="SUPFAM" id="SSF81901">
    <property type="entry name" value="HCP-like"/>
    <property type="match status" value="1"/>
</dbReference>
<organism evidence="10 12">
    <name type="scientific">Didymodactylos carnosus</name>
    <dbReference type="NCBI Taxonomy" id="1234261"/>
    <lineage>
        <taxon>Eukaryota</taxon>
        <taxon>Metazoa</taxon>
        <taxon>Spiralia</taxon>
        <taxon>Gnathifera</taxon>
        <taxon>Rotifera</taxon>
        <taxon>Eurotatoria</taxon>
        <taxon>Bdelloidea</taxon>
        <taxon>Philodinida</taxon>
        <taxon>Philodinidae</taxon>
        <taxon>Didymodactylos</taxon>
    </lineage>
</organism>
<keyword evidence="9" id="KW-0520">NAD</keyword>
<evidence type="ECO:0000256" key="7">
    <source>
        <dbReference type="ARBA" id="ARBA00047597"/>
    </source>
</evidence>
<name>A0A814UK54_9BILA</name>
<dbReference type="PROSITE" id="PS51996">
    <property type="entry name" value="TR_MART"/>
    <property type="match status" value="1"/>
</dbReference>
<dbReference type="Gene3D" id="1.25.40.10">
    <property type="entry name" value="Tetratricopeptide repeat domain"/>
    <property type="match status" value="3"/>
</dbReference>
<keyword evidence="6 8" id="KW-0802">TPR repeat</keyword>
<dbReference type="PROSITE" id="PS50005">
    <property type="entry name" value="TPR"/>
    <property type="match status" value="3"/>
</dbReference>
<feature type="repeat" description="TPR" evidence="8">
    <location>
        <begin position="617"/>
        <end position="650"/>
    </location>
</feature>
<dbReference type="InterPro" id="IPR000768">
    <property type="entry name" value="ART"/>
</dbReference>
<dbReference type="InterPro" id="IPR011990">
    <property type="entry name" value="TPR-like_helical_dom_sf"/>
</dbReference>
<dbReference type="GO" id="GO:0016779">
    <property type="term" value="F:nucleotidyltransferase activity"/>
    <property type="evidence" value="ECO:0007669"/>
    <property type="project" value="UniProtKB-KW"/>
</dbReference>
<comment type="similarity">
    <text evidence="1 9">Belongs to the Arg-specific ADP-ribosyltransferase family.</text>
</comment>
<reference evidence="10" key="1">
    <citation type="submission" date="2021-02" db="EMBL/GenBank/DDBJ databases">
        <authorList>
            <person name="Nowell W R."/>
        </authorList>
    </citation>
    <scope>NUCLEOTIDE SEQUENCE</scope>
</reference>
<dbReference type="OrthoDB" id="10019325at2759"/>
<evidence type="ECO:0000313" key="11">
    <source>
        <dbReference type="EMBL" id="CAF3938462.1"/>
    </source>
</evidence>